<keyword evidence="4" id="KW-1134">Transmembrane beta strand</keyword>
<evidence type="ECO:0000313" key="9">
    <source>
        <dbReference type="EMBL" id="PSF32920.1"/>
    </source>
</evidence>
<dbReference type="InterPro" id="IPR051906">
    <property type="entry name" value="TolC-like"/>
</dbReference>
<name>A0A2T1LSF6_9CHRO</name>
<protein>
    <submittedName>
        <fullName evidence="9">TolC family protein</fullName>
    </submittedName>
</protein>
<reference evidence="9 10" key="2">
    <citation type="submission" date="2018-03" db="EMBL/GenBank/DDBJ databases">
        <authorList>
            <person name="Keele B.F."/>
        </authorList>
    </citation>
    <scope>NUCLEOTIDE SEQUENCE [LARGE SCALE GENOMIC DNA]</scope>
    <source>
        <strain evidence="9 10">CCALA 016</strain>
    </source>
</reference>
<evidence type="ECO:0000256" key="6">
    <source>
        <dbReference type="ARBA" id="ARBA00023136"/>
    </source>
</evidence>
<dbReference type="Gene3D" id="1.20.1600.10">
    <property type="entry name" value="Outer membrane efflux proteins (OEP)"/>
    <property type="match status" value="1"/>
</dbReference>
<dbReference type="SUPFAM" id="SSF56954">
    <property type="entry name" value="Outer membrane efflux proteins (OEP)"/>
    <property type="match status" value="1"/>
</dbReference>
<keyword evidence="3" id="KW-0813">Transport</keyword>
<proteinExistence type="inferred from homology"/>
<evidence type="ECO:0000256" key="4">
    <source>
        <dbReference type="ARBA" id="ARBA00022452"/>
    </source>
</evidence>
<evidence type="ECO:0000256" key="3">
    <source>
        <dbReference type="ARBA" id="ARBA00022448"/>
    </source>
</evidence>
<dbReference type="PANTHER" id="PTHR30026">
    <property type="entry name" value="OUTER MEMBRANE PROTEIN TOLC"/>
    <property type="match status" value="1"/>
</dbReference>
<dbReference type="Proteomes" id="UP000239001">
    <property type="component" value="Unassembled WGS sequence"/>
</dbReference>
<keyword evidence="7" id="KW-0998">Cell outer membrane</keyword>
<comment type="subcellular location">
    <subcellularLocation>
        <location evidence="1">Cell outer membrane</location>
    </subcellularLocation>
</comment>
<dbReference type="GO" id="GO:0015562">
    <property type="term" value="F:efflux transmembrane transporter activity"/>
    <property type="evidence" value="ECO:0007669"/>
    <property type="project" value="InterPro"/>
</dbReference>
<evidence type="ECO:0000256" key="1">
    <source>
        <dbReference type="ARBA" id="ARBA00004442"/>
    </source>
</evidence>
<keyword evidence="5 8" id="KW-0812">Transmembrane</keyword>
<feature type="transmembrane region" description="Helical" evidence="8">
    <location>
        <begin position="21"/>
        <end position="41"/>
    </location>
</feature>
<dbReference type="EMBL" id="PXOH01000035">
    <property type="protein sequence ID" value="PSF32920.1"/>
    <property type="molecule type" value="Genomic_DNA"/>
</dbReference>
<dbReference type="GO" id="GO:0009279">
    <property type="term" value="C:cell outer membrane"/>
    <property type="evidence" value="ECO:0007669"/>
    <property type="project" value="UniProtKB-SubCell"/>
</dbReference>
<dbReference type="PANTHER" id="PTHR30026:SF21">
    <property type="entry name" value="SLR1270 PROTEIN"/>
    <property type="match status" value="1"/>
</dbReference>
<accession>A0A2T1LSF6</accession>
<evidence type="ECO:0000256" key="5">
    <source>
        <dbReference type="ARBA" id="ARBA00022692"/>
    </source>
</evidence>
<keyword evidence="8" id="KW-1133">Transmembrane helix</keyword>
<evidence type="ECO:0000256" key="7">
    <source>
        <dbReference type="ARBA" id="ARBA00023237"/>
    </source>
</evidence>
<sequence length="488" mass="54016">MNKASAFFTDLDRKFMIFFRAFLLMSIGISINLSQLIPTLAQTDQSLPVNSNHQKTTPALDVLEPNPNPLQLPISSDEVKIQTTQPISLQQALELAERNNRELQVSRLSLERSQAALRQAKAAQFPTLGTNAELAVSADQEAPTDIDLNINDSPTSFLGGMVEVNYDLFTFGRRSARIEAAERQVQFEQLDIMRNREQIRLEVINAYYDLQEADEQVKINQAAVENAQISLLDAQALEEGGLVARFDIVRAQVQLANTEQDLVQAQAEQDISSDQLARILSLPDAVDTTAADPVQIAGQWNLSLEESLILAFKNRVELVQQLVQRNISEQQRRSALAQKKPTVSLFANYGVVGELNGRVEDGYAGGVRVGWNFFDGGAAIAGAAQEEANIKIAEVRFADTRSQIRLEVERAFKTLIANAKNIETATFALEQSKESLDMARFRFRSGIGTQLEVNIAENELTRAAGNRVRAVLNYNRALAALQRAVGNF</sequence>
<reference evidence="9 10" key="1">
    <citation type="submission" date="2018-03" db="EMBL/GenBank/DDBJ databases">
        <title>The ancient ancestry and fast evolution of plastids.</title>
        <authorList>
            <person name="Moore K.R."/>
            <person name="Magnabosco C."/>
            <person name="Momper L."/>
            <person name="Gold D.A."/>
            <person name="Bosak T."/>
            <person name="Fournier G.P."/>
        </authorList>
    </citation>
    <scope>NUCLEOTIDE SEQUENCE [LARGE SCALE GENOMIC DNA]</scope>
    <source>
        <strain evidence="9 10">CCALA 016</strain>
    </source>
</reference>
<comment type="similarity">
    <text evidence="2">Belongs to the outer membrane factor (OMF) (TC 1.B.17) family.</text>
</comment>
<dbReference type="InterPro" id="IPR003423">
    <property type="entry name" value="OMP_efflux"/>
</dbReference>
<evidence type="ECO:0000313" key="10">
    <source>
        <dbReference type="Proteomes" id="UP000239001"/>
    </source>
</evidence>
<evidence type="ECO:0000256" key="2">
    <source>
        <dbReference type="ARBA" id="ARBA00007613"/>
    </source>
</evidence>
<dbReference type="GO" id="GO:1990281">
    <property type="term" value="C:efflux pump complex"/>
    <property type="evidence" value="ECO:0007669"/>
    <property type="project" value="TreeGrafter"/>
</dbReference>
<dbReference type="Pfam" id="PF02321">
    <property type="entry name" value="OEP"/>
    <property type="match status" value="2"/>
</dbReference>
<organism evidence="9 10">
    <name type="scientific">Aphanothece hegewaldii CCALA 016</name>
    <dbReference type="NCBI Taxonomy" id="2107694"/>
    <lineage>
        <taxon>Bacteria</taxon>
        <taxon>Bacillati</taxon>
        <taxon>Cyanobacteriota</taxon>
        <taxon>Cyanophyceae</taxon>
        <taxon>Oscillatoriophycideae</taxon>
        <taxon>Chroococcales</taxon>
        <taxon>Aphanothecaceae</taxon>
        <taxon>Aphanothece</taxon>
    </lineage>
</organism>
<dbReference type="AlphaFoldDB" id="A0A2T1LSF6"/>
<dbReference type="GO" id="GO:0015288">
    <property type="term" value="F:porin activity"/>
    <property type="evidence" value="ECO:0007669"/>
    <property type="project" value="TreeGrafter"/>
</dbReference>
<dbReference type="OrthoDB" id="501974at2"/>
<evidence type="ECO:0000256" key="8">
    <source>
        <dbReference type="SAM" id="Phobius"/>
    </source>
</evidence>
<keyword evidence="6 8" id="KW-0472">Membrane</keyword>
<keyword evidence="10" id="KW-1185">Reference proteome</keyword>
<comment type="caution">
    <text evidence="9">The sequence shown here is derived from an EMBL/GenBank/DDBJ whole genome shotgun (WGS) entry which is preliminary data.</text>
</comment>
<gene>
    <name evidence="9" type="ORF">C7H19_20980</name>
</gene>